<accession>A0AA39U0C2</accession>
<protein>
    <submittedName>
        <fullName evidence="1">Uncharacterized protein</fullName>
    </submittedName>
</protein>
<sequence>MPQNRNICVPSISRRLDSRHGSHRKYLIFQRHCGSCPHCDHTVRATDIWRTRCGCWYCSLRTAFDSTLRCSIIQHTRAAVIASEDDSRHYTAISYTWGVPTFSRVLACETGQIESPGHPTYQTPT</sequence>
<dbReference type="EMBL" id="JAULSR010000012">
    <property type="protein sequence ID" value="KAK0609663.1"/>
    <property type="molecule type" value="Genomic_DNA"/>
</dbReference>
<gene>
    <name evidence="1" type="ORF">B0T17DRAFT_546130</name>
</gene>
<name>A0AA39U0C2_9PEZI</name>
<evidence type="ECO:0000313" key="2">
    <source>
        <dbReference type="Proteomes" id="UP001174934"/>
    </source>
</evidence>
<comment type="caution">
    <text evidence="1">The sequence shown here is derived from an EMBL/GenBank/DDBJ whole genome shotgun (WGS) entry which is preliminary data.</text>
</comment>
<evidence type="ECO:0000313" key="1">
    <source>
        <dbReference type="EMBL" id="KAK0609663.1"/>
    </source>
</evidence>
<keyword evidence="2" id="KW-1185">Reference proteome</keyword>
<reference evidence="1" key="1">
    <citation type="submission" date="2023-06" db="EMBL/GenBank/DDBJ databases">
        <title>Genome-scale phylogeny and comparative genomics of the fungal order Sordariales.</title>
        <authorList>
            <consortium name="Lawrence Berkeley National Laboratory"/>
            <person name="Hensen N."/>
            <person name="Bonometti L."/>
            <person name="Westerberg I."/>
            <person name="Brannstrom I.O."/>
            <person name="Guillou S."/>
            <person name="Cros-Aarteil S."/>
            <person name="Calhoun S."/>
            <person name="Haridas S."/>
            <person name="Kuo A."/>
            <person name="Mondo S."/>
            <person name="Pangilinan J."/>
            <person name="Riley R."/>
            <person name="LaButti K."/>
            <person name="Andreopoulos B."/>
            <person name="Lipzen A."/>
            <person name="Chen C."/>
            <person name="Yanf M."/>
            <person name="Daum C."/>
            <person name="Ng V."/>
            <person name="Clum A."/>
            <person name="Steindorff A."/>
            <person name="Ohm R."/>
            <person name="Martin F."/>
            <person name="Silar P."/>
            <person name="Natvig D."/>
            <person name="Lalanne C."/>
            <person name="Gautier V."/>
            <person name="Ament-velasquez S.L."/>
            <person name="Kruys A."/>
            <person name="Hutchinson M.I."/>
            <person name="Powell A.J."/>
            <person name="Barry K."/>
            <person name="Miller A.N."/>
            <person name="Grigoriev I.V."/>
            <person name="Debuchy R."/>
            <person name="Gladieux P."/>
            <person name="Thoren M.H."/>
            <person name="Johannesson H."/>
        </authorList>
    </citation>
    <scope>NUCLEOTIDE SEQUENCE</scope>
    <source>
        <strain evidence="1">SMH3391-2</strain>
    </source>
</reference>
<proteinExistence type="predicted"/>
<dbReference type="AlphaFoldDB" id="A0AA39U0C2"/>
<organism evidence="1 2">
    <name type="scientific">Bombardia bombarda</name>
    <dbReference type="NCBI Taxonomy" id="252184"/>
    <lineage>
        <taxon>Eukaryota</taxon>
        <taxon>Fungi</taxon>
        <taxon>Dikarya</taxon>
        <taxon>Ascomycota</taxon>
        <taxon>Pezizomycotina</taxon>
        <taxon>Sordariomycetes</taxon>
        <taxon>Sordariomycetidae</taxon>
        <taxon>Sordariales</taxon>
        <taxon>Lasiosphaeriaceae</taxon>
        <taxon>Bombardia</taxon>
    </lineage>
</organism>
<dbReference type="Proteomes" id="UP001174934">
    <property type="component" value="Unassembled WGS sequence"/>
</dbReference>